<dbReference type="InterPro" id="IPR013216">
    <property type="entry name" value="Methyltransf_11"/>
</dbReference>
<comment type="caution">
    <text evidence="2">The sequence shown here is derived from an EMBL/GenBank/DDBJ whole genome shotgun (WGS) entry which is preliminary data.</text>
</comment>
<dbReference type="CDD" id="cd02440">
    <property type="entry name" value="AdoMet_MTases"/>
    <property type="match status" value="1"/>
</dbReference>
<evidence type="ECO:0000259" key="1">
    <source>
        <dbReference type="Pfam" id="PF08241"/>
    </source>
</evidence>
<dbReference type="Proteomes" id="UP000460435">
    <property type="component" value="Unassembled WGS sequence"/>
</dbReference>
<evidence type="ECO:0000313" key="2">
    <source>
        <dbReference type="EMBL" id="NDL58248.1"/>
    </source>
</evidence>
<proteinExistence type="predicted"/>
<gene>
    <name evidence="2" type="ORF">F7O44_14325</name>
</gene>
<reference evidence="2 3" key="1">
    <citation type="submission" date="2019-11" db="EMBL/GenBank/DDBJ databases">
        <authorList>
            <person name="Li X.-J."/>
            <person name="Feng X.-M."/>
        </authorList>
    </citation>
    <scope>NUCLEOTIDE SEQUENCE [LARGE SCALE GENOMIC DNA]</scope>
    <source>
        <strain evidence="2 3">XMNu-373</strain>
    </source>
</reference>
<keyword evidence="2" id="KW-0808">Transferase</keyword>
<feature type="domain" description="Methyltransferase type 11" evidence="1">
    <location>
        <begin position="61"/>
        <end position="158"/>
    </location>
</feature>
<dbReference type="GO" id="GO:0008757">
    <property type="term" value="F:S-adenosylmethionine-dependent methyltransferase activity"/>
    <property type="evidence" value="ECO:0007669"/>
    <property type="project" value="InterPro"/>
</dbReference>
<dbReference type="PANTHER" id="PTHR43861">
    <property type="entry name" value="TRANS-ACONITATE 2-METHYLTRANSFERASE-RELATED"/>
    <property type="match status" value="1"/>
</dbReference>
<protein>
    <submittedName>
        <fullName evidence="2">Methyltransferase domain-containing protein</fullName>
    </submittedName>
</protein>
<dbReference type="PANTHER" id="PTHR43861:SF1">
    <property type="entry name" value="TRANS-ACONITATE 2-METHYLTRANSFERASE"/>
    <property type="match status" value="1"/>
</dbReference>
<organism evidence="2 3">
    <name type="scientific">Phytoactinopolyspora mesophila</name>
    <dbReference type="NCBI Taxonomy" id="2650750"/>
    <lineage>
        <taxon>Bacteria</taxon>
        <taxon>Bacillati</taxon>
        <taxon>Actinomycetota</taxon>
        <taxon>Actinomycetes</taxon>
        <taxon>Jiangellales</taxon>
        <taxon>Jiangellaceae</taxon>
        <taxon>Phytoactinopolyspora</taxon>
    </lineage>
</organism>
<dbReference type="AlphaFoldDB" id="A0A7K3M757"/>
<dbReference type="Pfam" id="PF08241">
    <property type="entry name" value="Methyltransf_11"/>
    <property type="match status" value="1"/>
</dbReference>
<evidence type="ECO:0000313" key="3">
    <source>
        <dbReference type="Proteomes" id="UP000460435"/>
    </source>
</evidence>
<dbReference type="EMBL" id="WLZY01000004">
    <property type="protein sequence ID" value="NDL58248.1"/>
    <property type="molecule type" value="Genomic_DNA"/>
</dbReference>
<dbReference type="Gene3D" id="3.40.50.150">
    <property type="entry name" value="Vaccinia Virus protein VP39"/>
    <property type="match status" value="1"/>
</dbReference>
<keyword evidence="2" id="KW-0489">Methyltransferase</keyword>
<accession>A0A7K3M757</accession>
<dbReference type="GO" id="GO:0032259">
    <property type="term" value="P:methylation"/>
    <property type="evidence" value="ECO:0007669"/>
    <property type="project" value="UniProtKB-KW"/>
</dbReference>
<dbReference type="RefSeq" id="WP_162450921.1">
    <property type="nucleotide sequence ID" value="NZ_WLZY01000004.1"/>
</dbReference>
<sequence length="262" mass="29491">MTPENDHRNFWERRLASDWTESGVGYHALGRPFNTWVYRVRREVFLREAGALGLRKASRVLDVGSGTGEYVRCWQQLGVGEVVGSDLTEAAVTKLREHHTGVEFVQLDITETDSDLPAATFDAVSCIDVLFHITDDNRYLAAIDNIARAVRPGGYFVLSENFLRRPPDYTAHQVSRTEEWIVSALGEAGFEVQRRVPMLVLMNALVDAPKPVRKVWGGALRAFTLTQPTGWAAGAALYPIERQLVRRLHRSPTTELMICRRA</sequence>
<name>A0A7K3M757_9ACTN</name>
<dbReference type="InterPro" id="IPR029063">
    <property type="entry name" value="SAM-dependent_MTases_sf"/>
</dbReference>
<dbReference type="SUPFAM" id="SSF53335">
    <property type="entry name" value="S-adenosyl-L-methionine-dependent methyltransferases"/>
    <property type="match status" value="1"/>
</dbReference>
<keyword evidence="3" id="KW-1185">Reference proteome</keyword>